<proteinExistence type="predicted"/>
<gene>
    <name evidence="1" type="ORF">IE53DRAFT_17022</name>
</gene>
<dbReference type="EMBL" id="KZ820800">
    <property type="protein sequence ID" value="PWN46655.1"/>
    <property type="molecule type" value="Genomic_DNA"/>
</dbReference>
<keyword evidence="2" id="KW-1185">Reference proteome</keyword>
<organism evidence="1 2">
    <name type="scientific">Violaceomyces palustris</name>
    <dbReference type="NCBI Taxonomy" id="1673888"/>
    <lineage>
        <taxon>Eukaryota</taxon>
        <taxon>Fungi</taxon>
        <taxon>Dikarya</taxon>
        <taxon>Basidiomycota</taxon>
        <taxon>Ustilaginomycotina</taxon>
        <taxon>Ustilaginomycetes</taxon>
        <taxon>Violaceomycetales</taxon>
        <taxon>Violaceomycetaceae</taxon>
        <taxon>Violaceomyces</taxon>
    </lineage>
</organism>
<reference evidence="1 2" key="1">
    <citation type="journal article" date="2018" name="Mol. Biol. Evol.">
        <title>Broad Genomic Sampling Reveals a Smut Pathogenic Ancestry of the Fungal Clade Ustilaginomycotina.</title>
        <authorList>
            <person name="Kijpornyongpan T."/>
            <person name="Mondo S.J."/>
            <person name="Barry K."/>
            <person name="Sandor L."/>
            <person name="Lee J."/>
            <person name="Lipzen A."/>
            <person name="Pangilinan J."/>
            <person name="LaButti K."/>
            <person name="Hainaut M."/>
            <person name="Henrissat B."/>
            <person name="Grigoriev I.V."/>
            <person name="Spatafora J.W."/>
            <person name="Aime M.C."/>
        </authorList>
    </citation>
    <scope>NUCLEOTIDE SEQUENCE [LARGE SCALE GENOMIC DNA]</scope>
    <source>
        <strain evidence="1 2">SA 807</strain>
    </source>
</reference>
<evidence type="ECO:0000313" key="1">
    <source>
        <dbReference type="EMBL" id="PWN46655.1"/>
    </source>
</evidence>
<accession>A0ACD0NLJ5</accession>
<sequence length="320" mass="34476">MFGHIKSTPSASLNWKLITAISVLGFMGMSRGSDEGIISGVSSSKSWLQRFQVQDGSSAQSNVVSMVQLGSIPGSLLAFLVVDQLGRLRTSQICCLLWLVGNTVWITSPGSVGQVLAGRFVSGLGIGGFPVVCPTFLAEIAPATVRGAAVGAFSSSVYIAILIGYSVNYGVSLHYDDTDERIWKIPVAVNFIFAGLALMGTLAIRESPRWLLGKAREEEAIGNLCWYRGLPDDHPFIKEELEGIRTQTGMERQASELANKPGTTRLVELFSKSSNLYRLFVIGFGIQILGQWSGGGSLTIYAPKIINLVEKTSDTTLFTT</sequence>
<protein>
    <submittedName>
        <fullName evidence="1">MFS general substrate transporter</fullName>
    </submittedName>
</protein>
<dbReference type="Proteomes" id="UP000245626">
    <property type="component" value="Unassembled WGS sequence"/>
</dbReference>
<name>A0ACD0NLJ5_9BASI</name>
<evidence type="ECO:0000313" key="2">
    <source>
        <dbReference type="Proteomes" id="UP000245626"/>
    </source>
</evidence>